<reference evidence="7 8" key="1">
    <citation type="journal article" date="2016" name="Mol. Biol. Evol.">
        <title>Comparative Genomics of Early-Diverging Mushroom-Forming Fungi Provides Insights into the Origins of Lignocellulose Decay Capabilities.</title>
        <authorList>
            <person name="Nagy L.G."/>
            <person name="Riley R."/>
            <person name="Tritt A."/>
            <person name="Adam C."/>
            <person name="Daum C."/>
            <person name="Floudas D."/>
            <person name="Sun H."/>
            <person name="Yadav J.S."/>
            <person name="Pangilinan J."/>
            <person name="Larsson K.H."/>
            <person name="Matsuura K."/>
            <person name="Barry K."/>
            <person name="Labutti K."/>
            <person name="Kuo R."/>
            <person name="Ohm R.A."/>
            <person name="Bhattacharya S.S."/>
            <person name="Shirouzu T."/>
            <person name="Yoshinaga Y."/>
            <person name="Martin F.M."/>
            <person name="Grigoriev I.V."/>
            <person name="Hibbett D.S."/>
        </authorList>
    </citation>
    <scope>NUCLEOTIDE SEQUENCE [LARGE SCALE GENOMIC DNA]</scope>
    <source>
        <strain evidence="7 8">93-53</strain>
    </source>
</reference>
<dbReference type="PANTHER" id="PTHR12911">
    <property type="entry name" value="SAD1/UNC-84-LIKE PROTEIN-RELATED"/>
    <property type="match status" value="1"/>
</dbReference>
<dbReference type="InParanoid" id="A0A165ASM3"/>
<dbReference type="GO" id="GO:0043495">
    <property type="term" value="F:protein-membrane adaptor activity"/>
    <property type="evidence" value="ECO:0007669"/>
    <property type="project" value="TreeGrafter"/>
</dbReference>
<accession>A0A165ASM3</accession>
<evidence type="ECO:0000256" key="4">
    <source>
        <dbReference type="ARBA" id="ARBA00023136"/>
    </source>
</evidence>
<dbReference type="RefSeq" id="XP_040757325.1">
    <property type="nucleotide sequence ID" value="XM_040907456.1"/>
</dbReference>
<dbReference type="GO" id="GO:0016020">
    <property type="term" value="C:membrane"/>
    <property type="evidence" value="ECO:0007669"/>
    <property type="project" value="UniProtKB-SubCell"/>
</dbReference>
<comment type="subcellular location">
    <subcellularLocation>
        <location evidence="1">Membrane</location>
    </subcellularLocation>
</comment>
<dbReference type="Gene3D" id="2.60.120.260">
    <property type="entry name" value="Galactose-binding domain-like"/>
    <property type="match status" value="1"/>
</dbReference>
<keyword evidence="3 5" id="KW-1133">Transmembrane helix</keyword>
<dbReference type="AlphaFoldDB" id="A0A165ASM3"/>
<dbReference type="EMBL" id="KV427770">
    <property type="protein sequence ID" value="KZS99584.1"/>
    <property type="molecule type" value="Genomic_DNA"/>
</dbReference>
<dbReference type="GO" id="GO:0005635">
    <property type="term" value="C:nuclear envelope"/>
    <property type="evidence" value="ECO:0007669"/>
    <property type="project" value="UniProtKB-ARBA"/>
</dbReference>
<dbReference type="PROSITE" id="PS51469">
    <property type="entry name" value="SUN"/>
    <property type="match status" value="1"/>
</dbReference>
<protein>
    <recommendedName>
        <fullName evidence="6">SUN domain-containing protein</fullName>
    </recommendedName>
</protein>
<evidence type="ECO:0000256" key="3">
    <source>
        <dbReference type="ARBA" id="ARBA00022989"/>
    </source>
</evidence>
<feature type="domain" description="SUN" evidence="6">
    <location>
        <begin position="332"/>
        <end position="444"/>
    </location>
</feature>
<organism evidence="7 8">
    <name type="scientific">Laetiporus sulphureus 93-53</name>
    <dbReference type="NCBI Taxonomy" id="1314785"/>
    <lineage>
        <taxon>Eukaryota</taxon>
        <taxon>Fungi</taxon>
        <taxon>Dikarya</taxon>
        <taxon>Basidiomycota</taxon>
        <taxon>Agaricomycotina</taxon>
        <taxon>Agaricomycetes</taxon>
        <taxon>Polyporales</taxon>
        <taxon>Laetiporus</taxon>
    </lineage>
</organism>
<sequence length="444" mass="48747">MRKKGTGAFRLLKEAPSYELLALTMLALTTRTSKWKDSPMLQKHASSEIMEAVSELDQEPERDELVSAVKSRETANAVDKGNQFEMKSMALVDESATSPTAGMQSKLGAHSPFCEVQIIAAITKQTSIHPHSDIGINVQGRTAGVVSPVTVDMHWESPTTVWKGLDLTDIPVDWPEAAALRWNPQPFPLAEADAENLITVDAASVLLSPIVLESLGLPTNLTHVVDEFDPETHLITSQNEAQTTLHLTMLASDEMNPRARIPCYVLYIITLHIVAGFCMVILLPTLCGCDVLPQALYDNNICFSVTSARRDHHPIYSPMPLSASSTASTAIGARIIDMLTSETYHHHERSDVTYLKRLLGLQAIDSYPPSVVLDSIFQSGHCWPMNRMSGYLGIELPTVKHILNITIGHVSPELADDIRAAPHSLIVWGMLENSNLQDPLTAHE</sequence>
<dbReference type="PANTHER" id="PTHR12911:SF8">
    <property type="entry name" value="KLAROID PROTEIN-RELATED"/>
    <property type="match status" value="1"/>
</dbReference>
<gene>
    <name evidence="7" type="ORF">LAESUDRAFT_718589</name>
</gene>
<evidence type="ECO:0000256" key="1">
    <source>
        <dbReference type="ARBA" id="ARBA00004370"/>
    </source>
</evidence>
<proteinExistence type="predicted"/>
<evidence type="ECO:0000256" key="5">
    <source>
        <dbReference type="SAM" id="Phobius"/>
    </source>
</evidence>
<keyword evidence="8" id="KW-1185">Reference proteome</keyword>
<dbReference type="GeneID" id="63824485"/>
<dbReference type="STRING" id="1314785.A0A165ASM3"/>
<dbReference type="Proteomes" id="UP000076871">
    <property type="component" value="Unassembled WGS sequence"/>
</dbReference>
<dbReference type="InterPro" id="IPR012919">
    <property type="entry name" value="SUN_dom"/>
</dbReference>
<keyword evidence="2 5" id="KW-0812">Transmembrane</keyword>
<dbReference type="OrthoDB" id="342281at2759"/>
<dbReference type="InterPro" id="IPR045119">
    <property type="entry name" value="SUN1-5"/>
</dbReference>
<evidence type="ECO:0000259" key="6">
    <source>
        <dbReference type="PROSITE" id="PS51469"/>
    </source>
</evidence>
<evidence type="ECO:0000313" key="7">
    <source>
        <dbReference type="EMBL" id="KZS99584.1"/>
    </source>
</evidence>
<name>A0A165ASM3_9APHY</name>
<evidence type="ECO:0000256" key="2">
    <source>
        <dbReference type="ARBA" id="ARBA00022692"/>
    </source>
</evidence>
<feature type="transmembrane region" description="Helical" evidence="5">
    <location>
        <begin position="264"/>
        <end position="286"/>
    </location>
</feature>
<evidence type="ECO:0000313" key="8">
    <source>
        <dbReference type="Proteomes" id="UP000076871"/>
    </source>
</evidence>
<dbReference type="Pfam" id="PF07738">
    <property type="entry name" value="Sad1_UNC"/>
    <property type="match status" value="1"/>
</dbReference>
<keyword evidence="4 5" id="KW-0472">Membrane</keyword>